<organism evidence="1 2">
    <name type="scientific">Pelagibacterium luteolum</name>
    <dbReference type="NCBI Taxonomy" id="440168"/>
    <lineage>
        <taxon>Bacteria</taxon>
        <taxon>Pseudomonadati</taxon>
        <taxon>Pseudomonadota</taxon>
        <taxon>Alphaproteobacteria</taxon>
        <taxon>Hyphomicrobiales</taxon>
        <taxon>Devosiaceae</taxon>
        <taxon>Pelagibacterium</taxon>
    </lineage>
</organism>
<reference evidence="1 2" key="1">
    <citation type="submission" date="2016-10" db="EMBL/GenBank/DDBJ databases">
        <authorList>
            <person name="de Groot N.N."/>
        </authorList>
    </citation>
    <scope>NUCLEOTIDE SEQUENCE [LARGE SCALE GENOMIC DNA]</scope>
    <source>
        <strain evidence="1 2">CGMCC 1.10267</strain>
    </source>
</reference>
<dbReference type="EMBL" id="FNCS01000009">
    <property type="protein sequence ID" value="SDG83973.1"/>
    <property type="molecule type" value="Genomic_DNA"/>
</dbReference>
<evidence type="ECO:0000313" key="1">
    <source>
        <dbReference type="EMBL" id="SDG83973.1"/>
    </source>
</evidence>
<accession>A0A1G7XIL9</accession>
<dbReference type="STRING" id="440168.SAMN04487974_109138"/>
<evidence type="ECO:0000313" key="2">
    <source>
        <dbReference type="Proteomes" id="UP000199495"/>
    </source>
</evidence>
<sequence length="100" mass="10783">MTTDTAPQGTPTTVLSLAFAALRDVLGTPAGLTDAGVKQVAEIVRRASDNPHPAIETLLRLVLLLEQEEAIATAILGDEKLEERAFEQLREHLQVKRGNA</sequence>
<dbReference type="RefSeq" id="WP_090597406.1">
    <property type="nucleotide sequence ID" value="NZ_FNCS01000009.1"/>
</dbReference>
<gene>
    <name evidence="1" type="ORF">SAMN04487974_109138</name>
</gene>
<name>A0A1G7XIL9_9HYPH</name>
<dbReference type="Proteomes" id="UP000199495">
    <property type="component" value="Unassembled WGS sequence"/>
</dbReference>
<keyword evidence="2" id="KW-1185">Reference proteome</keyword>
<proteinExistence type="predicted"/>
<dbReference type="AlphaFoldDB" id="A0A1G7XIL9"/>
<protein>
    <submittedName>
        <fullName evidence="1">Uncharacterized protein</fullName>
    </submittedName>
</protein>